<feature type="chain" id="PRO_5022164815" evidence="1">
    <location>
        <begin position="22"/>
        <end position="489"/>
    </location>
</feature>
<proteinExistence type="predicted"/>
<dbReference type="AlphaFoldDB" id="A0A517QXC5"/>
<keyword evidence="3" id="KW-1185">Reference proteome</keyword>
<dbReference type="Pfam" id="PF03747">
    <property type="entry name" value="ADP_ribosyl_GH"/>
    <property type="match status" value="1"/>
</dbReference>
<dbReference type="InterPro" id="IPR036705">
    <property type="entry name" value="Ribosyl_crysJ1_sf"/>
</dbReference>
<sequence precursor="true">MNKSKICLLMLFSVFASMASAGERDQTESFEIPAHVLKDKIRGGLLGQLLGNLNGLPHEMKYVDEPGSVEGYTPSLPEGARTDDDTDFEWVYIVAMQDEGKIFLPHERITELWTARINRAIWCSNLYARRLMDLGIDPPMTGSIVLNPWADFNISGQFLCETFALTAPGMPQTASKIGLHYTRVAIDDEPAQTTQLFCTMIALAFVVDDLEVLLDRGVEAIDPKSLQREIIADVRGWHQQYPDDWRQTRRLLKEKYTQADGGMRDRNGYELTTGSTVAALLYGEGDLPKTLEIAFNFGWDCDNSAATAGAIVGVMKGYRSFLAQEWQIVDRYRNTTREGMPNDETITSFADRLVELAERIVLDAGGERRWEQGSVEYQIKAESPANIRALESPKGRTAQLAKELGDEVRTGILNPKSDRERARAAYLAICLKTAPTFAAEHPEQWAAAVAALNEFQPLVQYLFSDRPLTPMHHDLKRRATAAGLVVKKQ</sequence>
<gene>
    <name evidence="2" type="ORF">Pan189_05930</name>
</gene>
<dbReference type="InterPro" id="IPR005502">
    <property type="entry name" value="Ribosyl_crysJ1"/>
</dbReference>
<dbReference type="EMBL" id="CP036268">
    <property type="protein sequence ID" value="QDT36238.1"/>
    <property type="molecule type" value="Genomic_DNA"/>
</dbReference>
<evidence type="ECO:0000313" key="3">
    <source>
        <dbReference type="Proteomes" id="UP000317318"/>
    </source>
</evidence>
<dbReference type="Proteomes" id="UP000317318">
    <property type="component" value="Chromosome"/>
</dbReference>
<organism evidence="2 3">
    <name type="scientific">Stratiformator vulcanicus</name>
    <dbReference type="NCBI Taxonomy" id="2527980"/>
    <lineage>
        <taxon>Bacteria</taxon>
        <taxon>Pseudomonadati</taxon>
        <taxon>Planctomycetota</taxon>
        <taxon>Planctomycetia</taxon>
        <taxon>Planctomycetales</taxon>
        <taxon>Planctomycetaceae</taxon>
        <taxon>Stratiformator</taxon>
    </lineage>
</organism>
<dbReference type="RefSeq" id="WP_310821000.1">
    <property type="nucleotide sequence ID" value="NZ_CP036268.1"/>
</dbReference>
<keyword evidence="1" id="KW-0732">Signal</keyword>
<reference evidence="2 3" key="1">
    <citation type="submission" date="2019-02" db="EMBL/GenBank/DDBJ databases">
        <title>Deep-cultivation of Planctomycetes and their phenomic and genomic characterization uncovers novel biology.</title>
        <authorList>
            <person name="Wiegand S."/>
            <person name="Jogler M."/>
            <person name="Boedeker C."/>
            <person name="Pinto D."/>
            <person name="Vollmers J."/>
            <person name="Rivas-Marin E."/>
            <person name="Kohn T."/>
            <person name="Peeters S.H."/>
            <person name="Heuer A."/>
            <person name="Rast P."/>
            <person name="Oberbeckmann S."/>
            <person name="Bunk B."/>
            <person name="Jeske O."/>
            <person name="Meyerdierks A."/>
            <person name="Storesund J.E."/>
            <person name="Kallscheuer N."/>
            <person name="Luecker S."/>
            <person name="Lage O.M."/>
            <person name="Pohl T."/>
            <person name="Merkel B.J."/>
            <person name="Hornburger P."/>
            <person name="Mueller R.-W."/>
            <person name="Bruemmer F."/>
            <person name="Labrenz M."/>
            <person name="Spormann A.M."/>
            <person name="Op den Camp H."/>
            <person name="Overmann J."/>
            <person name="Amann R."/>
            <person name="Jetten M.S.M."/>
            <person name="Mascher T."/>
            <person name="Medema M.H."/>
            <person name="Devos D.P."/>
            <person name="Kaster A.-K."/>
            <person name="Ovreas L."/>
            <person name="Rohde M."/>
            <person name="Galperin M.Y."/>
            <person name="Jogler C."/>
        </authorList>
    </citation>
    <scope>NUCLEOTIDE SEQUENCE [LARGE SCALE GENOMIC DNA]</scope>
    <source>
        <strain evidence="2 3">Pan189</strain>
    </source>
</reference>
<dbReference type="KEGG" id="svp:Pan189_05930"/>
<evidence type="ECO:0000313" key="2">
    <source>
        <dbReference type="EMBL" id="QDT36238.1"/>
    </source>
</evidence>
<dbReference type="SUPFAM" id="SSF101478">
    <property type="entry name" value="ADP-ribosylglycohydrolase"/>
    <property type="match status" value="1"/>
</dbReference>
<accession>A0A517QXC5</accession>
<keyword evidence="2" id="KW-0378">Hydrolase</keyword>
<protein>
    <submittedName>
        <fullName evidence="2">ADP-ribosylglycohydrolase</fullName>
    </submittedName>
</protein>
<name>A0A517QXC5_9PLAN</name>
<dbReference type="Gene3D" id="1.10.4080.10">
    <property type="entry name" value="ADP-ribosylation/Crystallin J1"/>
    <property type="match status" value="1"/>
</dbReference>
<feature type="signal peptide" evidence="1">
    <location>
        <begin position="1"/>
        <end position="21"/>
    </location>
</feature>
<dbReference type="GO" id="GO:0016787">
    <property type="term" value="F:hydrolase activity"/>
    <property type="evidence" value="ECO:0007669"/>
    <property type="project" value="UniProtKB-KW"/>
</dbReference>
<evidence type="ECO:0000256" key="1">
    <source>
        <dbReference type="SAM" id="SignalP"/>
    </source>
</evidence>